<evidence type="ECO:0000259" key="2">
    <source>
        <dbReference type="Pfam" id="PF07282"/>
    </source>
</evidence>
<dbReference type="Proteomes" id="UP000723463">
    <property type="component" value="Unassembled WGS sequence"/>
</dbReference>
<dbReference type="Pfam" id="PF07282">
    <property type="entry name" value="Cas12f1-like_TNB"/>
    <property type="match status" value="1"/>
</dbReference>
<dbReference type="EMBL" id="JAAAXW010000173">
    <property type="protein sequence ID" value="KAF9541240.1"/>
    <property type="molecule type" value="Genomic_DNA"/>
</dbReference>
<protein>
    <recommendedName>
        <fullName evidence="2">Cas12f1-like TNB domain-containing protein</fullName>
    </recommendedName>
</protein>
<comment type="caution">
    <text evidence="3">The sequence shown here is derived from an EMBL/GenBank/DDBJ whole genome shotgun (WGS) entry which is preliminary data.</text>
</comment>
<name>A0A9P6K0K4_9FUNG</name>
<keyword evidence="4" id="KW-1185">Reference proteome</keyword>
<dbReference type="GO" id="GO:0003677">
    <property type="term" value="F:DNA binding"/>
    <property type="evidence" value="ECO:0007669"/>
    <property type="project" value="UniProtKB-KW"/>
</dbReference>
<sequence>MTLTLDGGQVRVIGAIADLAEDVLSQAKGKENANESSMEDVTTTTTTDNQTTFLNLAVKQKAVYQSTFRFRRWLEDAKQEQVSVDGQQARSLGYIIVGLNEYYTSKKCPHCGQFVAQVTLRRFYYPECHVYHHRDAMSAENMRTLCEDIWKTRAA</sequence>
<evidence type="ECO:0000313" key="4">
    <source>
        <dbReference type="Proteomes" id="UP000723463"/>
    </source>
</evidence>
<proteinExistence type="predicted"/>
<organism evidence="3 4">
    <name type="scientific">Mortierella hygrophila</name>
    <dbReference type="NCBI Taxonomy" id="979708"/>
    <lineage>
        <taxon>Eukaryota</taxon>
        <taxon>Fungi</taxon>
        <taxon>Fungi incertae sedis</taxon>
        <taxon>Mucoromycota</taxon>
        <taxon>Mortierellomycotina</taxon>
        <taxon>Mortierellomycetes</taxon>
        <taxon>Mortierellales</taxon>
        <taxon>Mortierellaceae</taxon>
        <taxon>Mortierella</taxon>
    </lineage>
</organism>
<evidence type="ECO:0000256" key="1">
    <source>
        <dbReference type="ARBA" id="ARBA00023125"/>
    </source>
</evidence>
<keyword evidence="1" id="KW-0238">DNA-binding</keyword>
<reference evidence="3" key="1">
    <citation type="journal article" date="2020" name="Fungal Divers.">
        <title>Resolving the Mortierellaceae phylogeny through synthesis of multi-gene phylogenetics and phylogenomics.</title>
        <authorList>
            <person name="Vandepol N."/>
            <person name="Liber J."/>
            <person name="Desiro A."/>
            <person name="Na H."/>
            <person name="Kennedy M."/>
            <person name="Barry K."/>
            <person name="Grigoriev I.V."/>
            <person name="Miller A.N."/>
            <person name="O'Donnell K."/>
            <person name="Stajich J.E."/>
            <person name="Bonito G."/>
        </authorList>
    </citation>
    <scope>NUCLEOTIDE SEQUENCE</scope>
    <source>
        <strain evidence="3">NRRL 2591</strain>
    </source>
</reference>
<feature type="domain" description="Cas12f1-like TNB" evidence="2">
    <location>
        <begin position="88"/>
        <end position="141"/>
    </location>
</feature>
<gene>
    <name evidence="3" type="ORF">EC957_003316</name>
</gene>
<dbReference type="InterPro" id="IPR010095">
    <property type="entry name" value="Cas12f1-like_TNB"/>
</dbReference>
<dbReference type="AlphaFoldDB" id="A0A9P6K0K4"/>
<accession>A0A9P6K0K4</accession>
<evidence type="ECO:0000313" key="3">
    <source>
        <dbReference type="EMBL" id="KAF9541240.1"/>
    </source>
</evidence>